<dbReference type="InterPro" id="IPR052414">
    <property type="entry name" value="U3_snoRNA-assoc_WDR"/>
</dbReference>
<evidence type="ECO:0000256" key="3">
    <source>
        <dbReference type="ARBA" id="ARBA00038335"/>
    </source>
</evidence>
<evidence type="ECO:0000256" key="4">
    <source>
        <dbReference type="SAM" id="MobiDB-lite"/>
    </source>
</evidence>
<feature type="region of interest" description="Disordered" evidence="4">
    <location>
        <begin position="1"/>
        <end position="120"/>
    </location>
</feature>
<evidence type="ECO:0000256" key="1">
    <source>
        <dbReference type="ARBA" id="ARBA00004123"/>
    </source>
</evidence>
<evidence type="ECO:0000256" key="2">
    <source>
        <dbReference type="ARBA" id="ARBA00023242"/>
    </source>
</evidence>
<dbReference type="PANTHER" id="PTHR44267">
    <property type="entry name" value="WD REPEAT-CONTAINING PROTEIN 43"/>
    <property type="match status" value="1"/>
</dbReference>
<dbReference type="Proteomes" id="UP000748025">
    <property type="component" value="Unassembled WGS sequence"/>
</dbReference>
<feature type="compositionally biased region" description="Acidic residues" evidence="4">
    <location>
        <begin position="98"/>
        <end position="108"/>
    </location>
</feature>
<keyword evidence="2" id="KW-0539">Nucleus</keyword>
<sequence>MPMSTKRKAPGKVAAPVVKSSAKAPTKNTIDESRASIAGTDALPGSQLDMIEISSDAASDDEDISDAEMEEAAEPINGDTSKKEIAAAHVNGKSSKNEEEEAGEESDNGETSPSFGELLRGNDTIDVPALLQQSSTSGNMTTQPSRTAIVPPSHQSLTTVLTQALKTDDTELLESCLHTTDLPTVRNTIERIDSSLAGTLLNKLAARLHRRPGRAGNLMTWVQWTIVSHGGALASQSKVVQSLNGLQKVLAERAKGLNSLLALKGKLDLLECQMDLRRKMQCTSGLLRQGEASDDDDDDDVIWVEGETDPVSRKDLDGYAAGRKRRRNVKNSNHADDNDNHHEEDDDEEEGAHMANMNGDSQDEEEDSDPQEEDDSDAAEESLDENEVDHDDVDDDSLGEDEESEVEAAAPPSKMRKVSKAFSKKK</sequence>
<feature type="compositionally biased region" description="Acidic residues" evidence="4">
    <location>
        <begin position="292"/>
        <end position="308"/>
    </location>
</feature>
<dbReference type="PANTHER" id="PTHR44267:SF1">
    <property type="entry name" value="WD REPEAT-CONTAINING PROTEIN 43"/>
    <property type="match status" value="1"/>
</dbReference>
<feature type="compositionally biased region" description="Basic residues" evidence="4">
    <location>
        <begin position="414"/>
        <end position="426"/>
    </location>
</feature>
<comment type="similarity">
    <text evidence="3">Belongs to the UTP5 family.</text>
</comment>
<reference evidence="6" key="1">
    <citation type="journal article" date="2020" name="bioRxiv">
        <title>Whole genome comparisons of ergot fungi reveals the divergence and evolution of species within the genus Claviceps are the result of varying mechanisms driving genome evolution and host range expansion.</title>
        <authorList>
            <person name="Wyka S.A."/>
            <person name="Mondo S.J."/>
            <person name="Liu M."/>
            <person name="Dettman J."/>
            <person name="Nalam V."/>
            <person name="Broders K.D."/>
        </authorList>
    </citation>
    <scope>NUCLEOTIDE SEQUENCE</scope>
    <source>
        <strain evidence="6">CCC 602</strain>
    </source>
</reference>
<evidence type="ECO:0000259" key="5">
    <source>
        <dbReference type="Pfam" id="PF04003"/>
    </source>
</evidence>
<feature type="compositionally biased region" description="Basic and acidic residues" evidence="4">
    <location>
        <begin position="333"/>
        <end position="343"/>
    </location>
</feature>
<comment type="caution">
    <text evidence="6">The sequence shown here is derived from an EMBL/GenBank/DDBJ whole genome shotgun (WGS) entry which is preliminary data.</text>
</comment>
<protein>
    <recommendedName>
        <fullName evidence="5">Small-subunit processome Utp12 domain-containing protein</fullName>
    </recommendedName>
</protein>
<dbReference type="Pfam" id="PF04003">
    <property type="entry name" value="Utp12"/>
    <property type="match status" value="1"/>
</dbReference>
<proteinExistence type="inferred from homology"/>
<evidence type="ECO:0000313" key="7">
    <source>
        <dbReference type="Proteomes" id="UP000748025"/>
    </source>
</evidence>
<dbReference type="InterPro" id="IPR007148">
    <property type="entry name" value="SSU_processome_Utp12"/>
</dbReference>
<dbReference type="GO" id="GO:0005730">
    <property type="term" value="C:nucleolus"/>
    <property type="evidence" value="ECO:0007669"/>
    <property type="project" value="TreeGrafter"/>
</dbReference>
<feature type="domain" description="Small-subunit processome Utp12" evidence="5">
    <location>
        <begin position="169"/>
        <end position="271"/>
    </location>
</feature>
<feature type="region of interest" description="Disordered" evidence="4">
    <location>
        <begin position="288"/>
        <end position="426"/>
    </location>
</feature>
<dbReference type="GO" id="GO:0000462">
    <property type="term" value="P:maturation of SSU-rRNA from tricistronic rRNA transcript (SSU-rRNA, 5.8S rRNA, LSU-rRNA)"/>
    <property type="evidence" value="ECO:0007669"/>
    <property type="project" value="TreeGrafter"/>
</dbReference>
<feature type="compositionally biased region" description="Basic residues" evidence="4">
    <location>
        <begin position="1"/>
        <end position="10"/>
    </location>
</feature>
<dbReference type="EMBL" id="SRPW01000639">
    <property type="protein sequence ID" value="KAG6013139.1"/>
    <property type="molecule type" value="Genomic_DNA"/>
</dbReference>
<accession>A0A9P7NEP2</accession>
<keyword evidence="7" id="KW-1185">Reference proteome</keyword>
<name>A0A9P7NEP2_9HYPO</name>
<dbReference type="AlphaFoldDB" id="A0A9P7NEP2"/>
<organism evidence="6 7">
    <name type="scientific">Claviceps pusilla</name>
    <dbReference type="NCBI Taxonomy" id="123648"/>
    <lineage>
        <taxon>Eukaryota</taxon>
        <taxon>Fungi</taxon>
        <taxon>Dikarya</taxon>
        <taxon>Ascomycota</taxon>
        <taxon>Pezizomycotina</taxon>
        <taxon>Sordariomycetes</taxon>
        <taxon>Hypocreomycetidae</taxon>
        <taxon>Hypocreales</taxon>
        <taxon>Clavicipitaceae</taxon>
        <taxon>Claviceps</taxon>
    </lineage>
</organism>
<feature type="compositionally biased region" description="Acidic residues" evidence="4">
    <location>
        <begin position="58"/>
        <end position="73"/>
    </location>
</feature>
<gene>
    <name evidence="6" type="ORF">E4U43_007474</name>
</gene>
<evidence type="ECO:0000313" key="6">
    <source>
        <dbReference type="EMBL" id="KAG6013139.1"/>
    </source>
</evidence>
<feature type="compositionally biased region" description="Acidic residues" evidence="4">
    <location>
        <begin position="361"/>
        <end position="406"/>
    </location>
</feature>
<feature type="compositionally biased region" description="Low complexity" evidence="4">
    <location>
        <begin position="12"/>
        <end position="25"/>
    </location>
</feature>
<dbReference type="OrthoDB" id="30195at2759"/>
<comment type="subcellular location">
    <subcellularLocation>
        <location evidence="1">Nucleus</location>
    </subcellularLocation>
</comment>